<name>A0A328EJV0_9CHLR</name>
<feature type="transmembrane region" description="Helical" evidence="1">
    <location>
        <begin position="6"/>
        <end position="25"/>
    </location>
</feature>
<keyword evidence="1" id="KW-0812">Transmembrane</keyword>
<dbReference type="Proteomes" id="UP000249146">
    <property type="component" value="Unassembled WGS sequence"/>
</dbReference>
<proteinExistence type="predicted"/>
<dbReference type="EMBL" id="QGLC01000018">
    <property type="protein sequence ID" value="RAL68970.1"/>
    <property type="molecule type" value="Genomic_DNA"/>
</dbReference>
<dbReference type="RefSeq" id="WP_059279987.1">
    <property type="nucleotide sequence ID" value="NZ_JSWM01000005.1"/>
</dbReference>
<feature type="transmembrane region" description="Helical" evidence="1">
    <location>
        <begin position="37"/>
        <end position="55"/>
    </location>
</feature>
<evidence type="ECO:0000313" key="3">
    <source>
        <dbReference type="Proteomes" id="UP000249146"/>
    </source>
</evidence>
<evidence type="ECO:0000313" key="2">
    <source>
        <dbReference type="EMBL" id="RAL68970.1"/>
    </source>
</evidence>
<gene>
    <name evidence="2" type="ORF">C1G87_1451</name>
</gene>
<protein>
    <submittedName>
        <fullName evidence="2">Tetrachloroethene reductive dehalogenase TceA membrane-bound subunit</fullName>
    </submittedName>
</protein>
<reference evidence="2 3" key="1">
    <citation type="submission" date="2018-05" db="EMBL/GenBank/DDBJ databases">
        <title>Draft genome sequences of Dehalococcoides mccartyi strains RC and KS.</title>
        <authorList>
            <person name="Higgins S.A."/>
            <person name="Padilla-Crespo E."/>
            <person name="Loeffler F.E."/>
        </authorList>
    </citation>
    <scope>NUCLEOTIDE SEQUENCE [LARGE SCALE GENOMIC DNA]</scope>
    <source>
        <strain evidence="2 3">RC</strain>
    </source>
</reference>
<keyword evidence="1" id="KW-1133">Transmembrane helix</keyword>
<comment type="caution">
    <text evidence="2">The sequence shown here is derived from an EMBL/GenBank/DDBJ whole genome shotgun (WGS) entry which is preliminary data.</text>
</comment>
<evidence type="ECO:0000256" key="1">
    <source>
        <dbReference type="SAM" id="Phobius"/>
    </source>
</evidence>
<keyword evidence="1" id="KW-0472">Membrane</keyword>
<feature type="transmembrane region" description="Helical" evidence="1">
    <location>
        <begin position="67"/>
        <end position="88"/>
    </location>
</feature>
<accession>A0A328EJV0</accession>
<sequence>MFDFTAVLITGAILGAAITLLVNWLRSKNIGLKWYEWLMSLIGLAFVIMAIQHFMGSQIEMYMTAGWFGSLALGAPAIILFVIVWRLIAGRQKAS</sequence>
<dbReference type="AlphaFoldDB" id="A0A328EJV0"/>
<organism evidence="2 3">
    <name type="scientific">Dehalococcoides mccartyi</name>
    <dbReference type="NCBI Taxonomy" id="61435"/>
    <lineage>
        <taxon>Bacteria</taxon>
        <taxon>Bacillati</taxon>
        <taxon>Chloroflexota</taxon>
        <taxon>Dehalococcoidia</taxon>
        <taxon>Dehalococcoidales</taxon>
        <taxon>Dehalococcoidaceae</taxon>
        <taxon>Dehalococcoides</taxon>
    </lineage>
</organism>